<dbReference type="AlphaFoldDB" id="A0A6A6RA11"/>
<dbReference type="OrthoDB" id="5420711at2759"/>
<dbReference type="Proteomes" id="UP000799750">
    <property type="component" value="Unassembled WGS sequence"/>
</dbReference>
<sequence>MEKNSIADLADTLTHTAINDWGDGDASIHQPFRLLDLPRELRDLIYEQMLFPFDTIAPHLDHNKICMEEVSISDKPCKTTIWSTSYQDGELVAVLPASADNEDLASFSTYRDSKYYRKAPDMNIFLANTQIYEEARPIFYRMNWFLFPGLAACLAFLNDRPKEALRDIRSIDFKIYEYCNVQTTGTFETSISMGDIARRICETISQDMELHHLTLRMHTMVLDMDESPHFNWHGRSGKLDVNSEPDVLLPEWVPVFLNISNLQSLTIDWSSNVFNIVGRSLAAVRAMRAHMIKNGQNLKNEGIRIQMRHDVESGDDLEWHRTSDRCMQLNMNVDHRGKTVYRRMRRVHTDDRCGFTDCGHFYTGHNLCWCKREAAAVNEPETHVAGQATDSEGQTHEDGSDQVSASETAKEAIDEQEPNVDEADGEEHGNEDDEEDRLSAEDYGWDTQLHCHLGDEQSYTASDFGDTDTYVEAMQAADQTADASIGTPVRTALATKSPSKKSGRTKEFWVVTLHSYLTLPLMFQINLLCAPDTLLSY</sequence>
<organism evidence="2 3">
    <name type="scientific">Lophium mytilinum</name>
    <dbReference type="NCBI Taxonomy" id="390894"/>
    <lineage>
        <taxon>Eukaryota</taxon>
        <taxon>Fungi</taxon>
        <taxon>Dikarya</taxon>
        <taxon>Ascomycota</taxon>
        <taxon>Pezizomycotina</taxon>
        <taxon>Dothideomycetes</taxon>
        <taxon>Pleosporomycetidae</taxon>
        <taxon>Mytilinidiales</taxon>
        <taxon>Mytilinidiaceae</taxon>
        <taxon>Lophium</taxon>
    </lineage>
</organism>
<name>A0A6A6RA11_9PEZI</name>
<dbReference type="PANTHER" id="PTHR42085">
    <property type="entry name" value="F-BOX DOMAIN-CONTAINING PROTEIN"/>
    <property type="match status" value="1"/>
</dbReference>
<proteinExistence type="predicted"/>
<feature type="region of interest" description="Disordered" evidence="1">
    <location>
        <begin position="381"/>
        <end position="438"/>
    </location>
</feature>
<gene>
    <name evidence="2" type="ORF">BU16DRAFT_533907</name>
</gene>
<protein>
    <submittedName>
        <fullName evidence="2">Uncharacterized protein</fullName>
    </submittedName>
</protein>
<evidence type="ECO:0000256" key="1">
    <source>
        <dbReference type="SAM" id="MobiDB-lite"/>
    </source>
</evidence>
<accession>A0A6A6RA11</accession>
<dbReference type="PANTHER" id="PTHR42085:SF2">
    <property type="entry name" value="F-BOX DOMAIN-CONTAINING PROTEIN"/>
    <property type="match status" value="1"/>
</dbReference>
<reference evidence="2" key="1">
    <citation type="journal article" date="2020" name="Stud. Mycol.">
        <title>101 Dothideomycetes genomes: a test case for predicting lifestyles and emergence of pathogens.</title>
        <authorList>
            <person name="Haridas S."/>
            <person name="Albert R."/>
            <person name="Binder M."/>
            <person name="Bloem J."/>
            <person name="Labutti K."/>
            <person name="Salamov A."/>
            <person name="Andreopoulos B."/>
            <person name="Baker S."/>
            <person name="Barry K."/>
            <person name="Bills G."/>
            <person name="Bluhm B."/>
            <person name="Cannon C."/>
            <person name="Castanera R."/>
            <person name="Culley D."/>
            <person name="Daum C."/>
            <person name="Ezra D."/>
            <person name="Gonzalez J."/>
            <person name="Henrissat B."/>
            <person name="Kuo A."/>
            <person name="Liang C."/>
            <person name="Lipzen A."/>
            <person name="Lutzoni F."/>
            <person name="Magnuson J."/>
            <person name="Mondo S."/>
            <person name="Nolan M."/>
            <person name="Ohm R."/>
            <person name="Pangilinan J."/>
            <person name="Park H.-J."/>
            <person name="Ramirez L."/>
            <person name="Alfaro M."/>
            <person name="Sun H."/>
            <person name="Tritt A."/>
            <person name="Yoshinaga Y."/>
            <person name="Zwiers L.-H."/>
            <person name="Turgeon B."/>
            <person name="Goodwin S."/>
            <person name="Spatafora J."/>
            <person name="Crous P."/>
            <person name="Grigoriev I."/>
        </authorList>
    </citation>
    <scope>NUCLEOTIDE SEQUENCE</scope>
    <source>
        <strain evidence="2">CBS 269.34</strain>
    </source>
</reference>
<dbReference type="InterPro" id="IPR038883">
    <property type="entry name" value="AN11006-like"/>
</dbReference>
<feature type="compositionally biased region" description="Acidic residues" evidence="1">
    <location>
        <begin position="414"/>
        <end position="436"/>
    </location>
</feature>
<dbReference type="EMBL" id="MU004182">
    <property type="protein sequence ID" value="KAF2501202.1"/>
    <property type="molecule type" value="Genomic_DNA"/>
</dbReference>
<evidence type="ECO:0000313" key="2">
    <source>
        <dbReference type="EMBL" id="KAF2501202.1"/>
    </source>
</evidence>
<keyword evidence="3" id="KW-1185">Reference proteome</keyword>
<evidence type="ECO:0000313" key="3">
    <source>
        <dbReference type="Proteomes" id="UP000799750"/>
    </source>
</evidence>